<reference evidence="1 2" key="1">
    <citation type="submission" date="2017-03" db="EMBL/GenBank/DDBJ databases">
        <title>Lifting the veil on microbial sulfur biogeochemistry in mining wastewaters.</title>
        <authorList>
            <person name="Kantor R.S."/>
            <person name="Colenbrander Nelson T."/>
            <person name="Marshall S."/>
            <person name="Bennett D."/>
            <person name="Apte S."/>
            <person name="Camacho D."/>
            <person name="Thomas B.C."/>
            <person name="Warren L.A."/>
            <person name="Banfield J.F."/>
        </authorList>
    </citation>
    <scope>NUCLEOTIDE SEQUENCE [LARGE SCALE GENOMIC DNA]</scope>
    <source>
        <strain evidence="1">32-68-21</strain>
    </source>
</reference>
<dbReference type="InterPro" id="IPR027417">
    <property type="entry name" value="P-loop_NTPase"/>
</dbReference>
<keyword evidence="1" id="KW-0808">Transferase</keyword>
<gene>
    <name evidence="1" type="ORF">B7Y86_04155</name>
</gene>
<dbReference type="SUPFAM" id="SSF52540">
    <property type="entry name" value="P-loop containing nucleoside triphosphate hydrolases"/>
    <property type="match status" value="1"/>
</dbReference>
<proteinExistence type="predicted"/>
<organism evidence="1 2">
    <name type="scientific">Brevundimonas subvibrioides</name>
    <dbReference type="NCBI Taxonomy" id="74313"/>
    <lineage>
        <taxon>Bacteria</taxon>
        <taxon>Pseudomonadati</taxon>
        <taxon>Pseudomonadota</taxon>
        <taxon>Alphaproteobacteria</taxon>
        <taxon>Caulobacterales</taxon>
        <taxon>Caulobacteraceae</taxon>
        <taxon>Brevundimonas</taxon>
    </lineage>
</organism>
<dbReference type="EMBL" id="NCEQ01000003">
    <property type="protein sequence ID" value="OYX58308.1"/>
    <property type="molecule type" value="Genomic_DNA"/>
</dbReference>
<dbReference type="Gene3D" id="3.40.50.300">
    <property type="entry name" value="P-loop containing nucleotide triphosphate hydrolases"/>
    <property type="match status" value="1"/>
</dbReference>
<dbReference type="Proteomes" id="UP000216147">
    <property type="component" value="Unassembled WGS sequence"/>
</dbReference>
<sequence>MVDPRLIQAVDDLIRRHARPGHIPLIAIAGAQGSGKSTLAAEAATRLSCAALSLDDVYLTRAGRADLAARLHPLFAVRGPPGTHDLDLLDQTLARLRAAGPGDRTAIPAFDKLADDRRAEADWPVFAGRPRAVLLEGWCLGATPQGPAELSESINDLERIDDPDAVWRRAINHSLATRYARLFATFDALLFLKAPTFDRILDWRVEQEAGLLGIRPAAVPGARRTELARFIQAFERITRHMLAGGVTADSVIELDEDRAVLHIRDHGGA</sequence>
<keyword evidence="1" id="KW-0418">Kinase</keyword>
<evidence type="ECO:0000313" key="2">
    <source>
        <dbReference type="Proteomes" id="UP000216147"/>
    </source>
</evidence>
<comment type="caution">
    <text evidence="1">The sequence shown here is derived from an EMBL/GenBank/DDBJ whole genome shotgun (WGS) entry which is preliminary data.</text>
</comment>
<accession>A0A258HPQ2</accession>
<dbReference type="GO" id="GO:0016301">
    <property type="term" value="F:kinase activity"/>
    <property type="evidence" value="ECO:0007669"/>
    <property type="project" value="UniProtKB-KW"/>
</dbReference>
<evidence type="ECO:0000313" key="1">
    <source>
        <dbReference type="EMBL" id="OYX58308.1"/>
    </source>
</evidence>
<protein>
    <submittedName>
        <fullName evidence="1">Kinase</fullName>
    </submittedName>
</protein>
<dbReference type="AlphaFoldDB" id="A0A258HPQ2"/>
<name>A0A258HPQ2_9CAUL</name>